<organism evidence="2 3">
    <name type="scientific">Chryseobacterium taeanense</name>
    <dbReference type="NCBI Taxonomy" id="311334"/>
    <lineage>
        <taxon>Bacteria</taxon>
        <taxon>Pseudomonadati</taxon>
        <taxon>Bacteroidota</taxon>
        <taxon>Flavobacteriia</taxon>
        <taxon>Flavobacteriales</taxon>
        <taxon>Weeksellaceae</taxon>
        <taxon>Chryseobacterium group</taxon>
        <taxon>Chryseobacterium</taxon>
    </lineage>
</organism>
<accession>A0A1G8FXH8</accession>
<dbReference type="PANTHER" id="PTHR41339">
    <property type="entry name" value="LIPL48"/>
    <property type="match status" value="1"/>
</dbReference>
<dbReference type="AlphaFoldDB" id="A0A1G8FXH8"/>
<keyword evidence="1" id="KW-0732">Signal</keyword>
<gene>
    <name evidence="2" type="ORF">SAMN05421846_102327</name>
</gene>
<evidence type="ECO:0000256" key="1">
    <source>
        <dbReference type="SAM" id="SignalP"/>
    </source>
</evidence>
<keyword evidence="3" id="KW-1185">Reference proteome</keyword>
<feature type="signal peptide" evidence="1">
    <location>
        <begin position="1"/>
        <end position="24"/>
    </location>
</feature>
<sequence>MIKTLTMRKLTLIAVAALSLTACQNDSLADSSNSFDLKSTSAEYVTASSLPVTTVNADITSNTTWSGVIELDGNIAVKNGAKLTIMPGTFIKAKPNSIGEGRGVLIITKTGSIDATGTESQPIVFTSYRLLDGDEDTTAKPGDFGGVIILGDAPTNLPTTTTVEGLPSSPDFYFGGNNASHSAGIMKYVRIEFAGYDFVGANSGNEVNSLTLAGVGSGTTLDHIQASYGQDDSFEFFGGTVNATNLVSFAAEDDNFDFDNGYTGTITCALALADYNSDHTVSGQVSDTNGIELDNNAGGTSTALITHPIVNNLTIVGPQTNPLYSSPSPYTGSKYENGIHIRRNGRLTLNDAVVTGYPTGIRVEGSGSELSSASTYSSIKVHGFTTAVTGLGTAGIPAANLVVSATADAFGMSQPFFNNGGWNVSPRNCGNFQGTWTKYDFSLVD</sequence>
<evidence type="ECO:0000313" key="2">
    <source>
        <dbReference type="EMBL" id="SDH86785.1"/>
    </source>
</evidence>
<reference evidence="3" key="1">
    <citation type="submission" date="2016-10" db="EMBL/GenBank/DDBJ databases">
        <authorList>
            <person name="Varghese N."/>
            <person name="Submissions S."/>
        </authorList>
    </citation>
    <scope>NUCLEOTIDE SEQUENCE [LARGE SCALE GENOMIC DNA]</scope>
    <source>
        <strain evidence="3">DSM 17071</strain>
    </source>
</reference>
<dbReference type="PROSITE" id="PS51257">
    <property type="entry name" value="PROKAR_LIPOPROTEIN"/>
    <property type="match status" value="1"/>
</dbReference>
<protein>
    <recommendedName>
        <fullName evidence="4">T9SS C-terminal target domain-containing protein</fullName>
    </recommendedName>
</protein>
<evidence type="ECO:0000313" key="3">
    <source>
        <dbReference type="Proteomes" id="UP000198869"/>
    </source>
</evidence>
<dbReference type="EMBL" id="FNDW01000002">
    <property type="protein sequence ID" value="SDH86785.1"/>
    <property type="molecule type" value="Genomic_DNA"/>
</dbReference>
<dbReference type="Proteomes" id="UP000198869">
    <property type="component" value="Unassembled WGS sequence"/>
</dbReference>
<evidence type="ECO:0008006" key="4">
    <source>
        <dbReference type="Google" id="ProtNLM"/>
    </source>
</evidence>
<feature type="chain" id="PRO_5011449692" description="T9SS C-terminal target domain-containing protein" evidence="1">
    <location>
        <begin position="25"/>
        <end position="445"/>
    </location>
</feature>
<dbReference type="STRING" id="311334.SAMN05421846_102327"/>
<proteinExistence type="predicted"/>
<dbReference type="PANTHER" id="PTHR41339:SF1">
    <property type="entry name" value="SECRETED PROTEIN"/>
    <property type="match status" value="1"/>
</dbReference>
<name>A0A1G8FXH8_9FLAO</name>